<dbReference type="GO" id="GO:0016757">
    <property type="term" value="F:glycosyltransferase activity"/>
    <property type="evidence" value="ECO:0007669"/>
    <property type="project" value="UniProtKB-KW"/>
</dbReference>
<dbReference type="Proteomes" id="UP000295280">
    <property type="component" value="Unassembled WGS sequence"/>
</dbReference>
<dbReference type="EMBL" id="SCWD01000006">
    <property type="protein sequence ID" value="TDL95497.1"/>
    <property type="molecule type" value="Genomic_DNA"/>
</dbReference>
<evidence type="ECO:0000256" key="1">
    <source>
        <dbReference type="ARBA" id="ARBA00001946"/>
    </source>
</evidence>
<dbReference type="InterPro" id="IPR029044">
    <property type="entry name" value="Nucleotide-diphossugar_trans"/>
</dbReference>
<keyword evidence="4" id="KW-0808">Transferase</keyword>
<evidence type="ECO:0000256" key="6">
    <source>
        <dbReference type="ARBA" id="ARBA00039022"/>
    </source>
</evidence>
<name>A0A9Q8FQ13_9STAP</name>
<evidence type="ECO:0000313" key="11">
    <source>
        <dbReference type="EMBL" id="TDL95497.1"/>
    </source>
</evidence>
<comment type="catalytic activity">
    <reaction evidence="9">
        <text>an NDP-alpha-D-glucose + (2R)-3-phosphoglycerate = (2R)-2-O-(alpha-D-glucopyranosyl)-3-phospho-glycerate + a ribonucleoside 5'-diphosphate + H(+)</text>
        <dbReference type="Rhea" id="RHEA:47244"/>
        <dbReference type="ChEBI" id="CHEBI:15378"/>
        <dbReference type="ChEBI" id="CHEBI:57930"/>
        <dbReference type="ChEBI" id="CHEBI:58272"/>
        <dbReference type="ChEBI" id="CHEBI:62600"/>
        <dbReference type="ChEBI" id="CHEBI:76533"/>
        <dbReference type="EC" id="2.4.1.266"/>
    </reaction>
    <physiologicalReaction direction="left-to-right" evidence="9">
        <dbReference type="Rhea" id="RHEA:47245"/>
    </physiologicalReaction>
</comment>
<reference evidence="11 12" key="1">
    <citation type="submission" date="2019-01" db="EMBL/GenBank/DDBJ databases">
        <title>Draft genome sequences of the type strains of six Macrococcus species.</title>
        <authorList>
            <person name="Mazhar S."/>
            <person name="Altermann E."/>
            <person name="Hill C."/>
            <person name="Mcauliffe O."/>
        </authorList>
    </citation>
    <scope>NUCLEOTIDE SEQUENCE [LARGE SCALE GENOMIC DNA]</scope>
    <source>
        <strain evidence="11 12">ATCC 51828</strain>
    </source>
</reference>
<evidence type="ECO:0000256" key="8">
    <source>
        <dbReference type="ARBA" id="ARBA00048689"/>
    </source>
</evidence>
<evidence type="ECO:0000313" key="12">
    <source>
        <dbReference type="Proteomes" id="UP000295280"/>
    </source>
</evidence>
<organism evidence="11 12">
    <name type="scientific">Macrococcus carouselicus</name>
    <dbReference type="NCBI Taxonomy" id="69969"/>
    <lineage>
        <taxon>Bacteria</taxon>
        <taxon>Bacillati</taxon>
        <taxon>Bacillota</taxon>
        <taxon>Bacilli</taxon>
        <taxon>Bacillales</taxon>
        <taxon>Staphylococcaceae</taxon>
        <taxon>Macrococcus</taxon>
    </lineage>
</organism>
<dbReference type="InterPro" id="IPR001173">
    <property type="entry name" value="Glyco_trans_2-like"/>
</dbReference>
<dbReference type="AlphaFoldDB" id="A0A9Q8FQ13"/>
<dbReference type="Gene3D" id="3.90.550.10">
    <property type="entry name" value="Spore Coat Polysaccharide Biosynthesis Protein SpsA, Chain A"/>
    <property type="match status" value="1"/>
</dbReference>
<evidence type="ECO:0000256" key="3">
    <source>
        <dbReference type="ARBA" id="ARBA00022676"/>
    </source>
</evidence>
<proteinExistence type="inferred from homology"/>
<dbReference type="InterPro" id="IPR050256">
    <property type="entry name" value="Glycosyltransferase_2"/>
</dbReference>
<keyword evidence="5" id="KW-0460">Magnesium</keyword>
<sequence length="346" mass="39877">MFVIGIPSYNESKNIKALVEKIDTYSSNLGEKIIIVNSDNNSPDGTSKVFKNTPTVHKKISIITKEIGKGYNIRAIFEEVVKIKGCLGCILIDGDITSLDEEWLKKNFTALKDGADYVIPNYKRSFQEGNTTNHFIFPLIQYQIPNCPMQLIAGDFALSKKYVQYLINEIVWHKYAYTYGVDIFLSLHALYGDFNVTEIELDRKVHNPSFHKIEKMFYEVASSYYETKKILTHLPKSKVIKSNKDYSLIDPIYKIDINIIKNQKNNAINMLNTSLYNDDYIMSDKEWSKILFDNENIKGQSSSQLAKNILPFFLLRVTSYLQSCTNKSVALKSIFNVSHELRNMYR</sequence>
<gene>
    <name evidence="11" type="ORF">ERX40_09950</name>
</gene>
<accession>A0A9Q8FQ13</accession>
<protein>
    <recommendedName>
        <fullName evidence="7">Glucosyl-3-phosphoglycerate synthase</fullName>
        <ecNumber evidence="6">2.4.1.266</ecNumber>
    </recommendedName>
</protein>
<comment type="similarity">
    <text evidence="2">Belongs to the glycosyltransferase 2 family.</text>
</comment>
<comment type="caution">
    <text evidence="11">The sequence shown here is derived from an EMBL/GenBank/DDBJ whole genome shotgun (WGS) entry which is preliminary data.</text>
</comment>
<dbReference type="PANTHER" id="PTHR48090">
    <property type="entry name" value="UNDECAPRENYL-PHOSPHATE 4-DEOXY-4-FORMAMIDO-L-ARABINOSE TRANSFERASE-RELATED"/>
    <property type="match status" value="1"/>
</dbReference>
<evidence type="ECO:0000256" key="7">
    <source>
        <dbReference type="ARBA" id="ARBA00040894"/>
    </source>
</evidence>
<dbReference type="EC" id="2.4.1.266" evidence="6"/>
<dbReference type="Pfam" id="PF00535">
    <property type="entry name" value="Glycos_transf_2"/>
    <property type="match status" value="1"/>
</dbReference>
<comment type="catalytic activity">
    <reaction evidence="8">
        <text>(2R)-3-phosphoglycerate + UDP-alpha-D-glucose = (2R)-2-O-(alpha-D-glucopyranosyl)-3-phospho-glycerate + UDP + H(+)</text>
        <dbReference type="Rhea" id="RHEA:31319"/>
        <dbReference type="ChEBI" id="CHEBI:15378"/>
        <dbReference type="ChEBI" id="CHEBI:58223"/>
        <dbReference type="ChEBI" id="CHEBI:58272"/>
        <dbReference type="ChEBI" id="CHEBI:58885"/>
        <dbReference type="ChEBI" id="CHEBI:62600"/>
        <dbReference type="EC" id="2.4.1.266"/>
    </reaction>
    <physiologicalReaction direction="left-to-right" evidence="8">
        <dbReference type="Rhea" id="RHEA:31320"/>
    </physiologicalReaction>
</comment>
<evidence type="ECO:0000256" key="5">
    <source>
        <dbReference type="ARBA" id="ARBA00022842"/>
    </source>
</evidence>
<dbReference type="OrthoDB" id="2234223at2"/>
<dbReference type="RefSeq" id="WP_133418345.1">
    <property type="nucleotide sequence ID" value="NZ_SCWD01000006.1"/>
</dbReference>
<evidence type="ECO:0000256" key="9">
    <source>
        <dbReference type="ARBA" id="ARBA00048997"/>
    </source>
</evidence>
<evidence type="ECO:0000256" key="2">
    <source>
        <dbReference type="ARBA" id="ARBA00006739"/>
    </source>
</evidence>
<evidence type="ECO:0000259" key="10">
    <source>
        <dbReference type="Pfam" id="PF00535"/>
    </source>
</evidence>
<keyword evidence="12" id="KW-1185">Reference proteome</keyword>
<evidence type="ECO:0000256" key="4">
    <source>
        <dbReference type="ARBA" id="ARBA00022679"/>
    </source>
</evidence>
<feature type="domain" description="Glycosyltransferase 2-like" evidence="10">
    <location>
        <begin position="4"/>
        <end position="137"/>
    </location>
</feature>
<keyword evidence="3" id="KW-0328">Glycosyltransferase</keyword>
<dbReference type="SUPFAM" id="SSF53448">
    <property type="entry name" value="Nucleotide-diphospho-sugar transferases"/>
    <property type="match status" value="1"/>
</dbReference>
<comment type="cofactor">
    <cofactor evidence="1">
        <name>Mg(2+)</name>
        <dbReference type="ChEBI" id="CHEBI:18420"/>
    </cofactor>
</comment>
<dbReference type="PANTHER" id="PTHR48090:SF10">
    <property type="entry name" value="GLUCOSYL-3-PHOSPHOGLYCERATE SYNTHASE"/>
    <property type="match status" value="1"/>
</dbReference>